<gene>
    <name evidence="1" type="ORF">AW08_02508</name>
</gene>
<sequence length="245" mass="27432">MHMIDLPLDSAALMRFAWRQGHAGSRSQIDEDRGYAAHAWLAAALGEYMPRPFRLMETRNGLRLLGYGATDVATLVQHARDFALPDTLAVCDWSAAADKEMPTGWTAGRRLGFEVRVCPVIRGERERDLYLVEVDQAKAESREPASRAEVYVRWLECQLEREGAAHPVAATVNLIGFRRVRTMRRSRAGQSPRRQVVERPDALITGELLVGDPDRFGRLLTRGIGRHRAFGFGMLLLRPPMTGAA</sequence>
<organism evidence="1 2">
    <name type="scientific">Candidatus Accumulibacter adjunctus</name>
    <dbReference type="NCBI Taxonomy" id="1454001"/>
    <lineage>
        <taxon>Bacteria</taxon>
        <taxon>Pseudomonadati</taxon>
        <taxon>Pseudomonadota</taxon>
        <taxon>Betaproteobacteria</taxon>
        <taxon>Candidatus Accumulibacter</taxon>
    </lineage>
</organism>
<dbReference type="SMART" id="SM01101">
    <property type="entry name" value="CRISPR_assoc"/>
    <property type="match status" value="1"/>
</dbReference>
<protein>
    <submittedName>
        <fullName evidence="1">CRISPR-associated protein Cas6/Cse3/CasE, subtype I-E</fullName>
    </submittedName>
</protein>
<reference evidence="1" key="1">
    <citation type="submission" date="2014-02" db="EMBL/GenBank/DDBJ databases">
        <title>Expanding our view of genomic diversity in Candidatus Accumulibacter clades.</title>
        <authorList>
            <person name="Skennerton C.T."/>
            <person name="Barr J.J."/>
            <person name="Slater F.R."/>
            <person name="Bond P.L."/>
            <person name="Tyson G.W."/>
        </authorList>
    </citation>
    <scope>NUCLEOTIDE SEQUENCE [LARGE SCALE GENOMIC DNA]</scope>
</reference>
<dbReference type="Proteomes" id="UP000020218">
    <property type="component" value="Unassembled WGS sequence"/>
</dbReference>
<dbReference type="AlphaFoldDB" id="A0A011MA52"/>
<proteinExistence type="predicted"/>
<accession>A0A011MA52</accession>
<name>A0A011MA52_9PROT</name>
<dbReference type="SUPFAM" id="SSF117987">
    <property type="entry name" value="CRISPR-associated protein"/>
    <property type="match status" value="1"/>
</dbReference>
<dbReference type="STRING" id="1454001.AW08_02508"/>
<dbReference type="NCBIfam" id="TIGR01907">
    <property type="entry name" value="casE_Cse3"/>
    <property type="match status" value="1"/>
</dbReference>
<dbReference type="EMBL" id="JFAX01000014">
    <property type="protein sequence ID" value="EXI66603.1"/>
    <property type="molecule type" value="Genomic_DNA"/>
</dbReference>
<dbReference type="InterPro" id="IPR010179">
    <property type="entry name" value="CRISPR-assoc_prot_Cse3"/>
</dbReference>
<dbReference type="Gene3D" id="3.30.70.1210">
    <property type="entry name" value="Crispr-associated protein, domain 2"/>
    <property type="match status" value="1"/>
</dbReference>
<dbReference type="Pfam" id="PF08798">
    <property type="entry name" value="CRISPR_assoc"/>
    <property type="match status" value="1"/>
</dbReference>
<dbReference type="PATRIC" id="fig|1454001.3.peg.2562"/>
<comment type="caution">
    <text evidence="1">The sequence shown here is derived from an EMBL/GenBank/DDBJ whole genome shotgun (WGS) entry which is preliminary data.</text>
</comment>
<evidence type="ECO:0000313" key="2">
    <source>
        <dbReference type="Proteomes" id="UP000020218"/>
    </source>
</evidence>
<evidence type="ECO:0000313" key="1">
    <source>
        <dbReference type="EMBL" id="EXI66603.1"/>
    </source>
</evidence>
<keyword evidence="2" id="KW-1185">Reference proteome</keyword>